<evidence type="ECO:0000256" key="1">
    <source>
        <dbReference type="SAM" id="MobiDB-lite"/>
    </source>
</evidence>
<feature type="compositionally biased region" description="Basic and acidic residues" evidence="1">
    <location>
        <begin position="161"/>
        <end position="176"/>
    </location>
</feature>
<feature type="compositionally biased region" description="Polar residues" evidence="1">
    <location>
        <begin position="84"/>
        <end position="93"/>
    </location>
</feature>
<dbReference type="EMBL" id="AP019620">
    <property type="protein sequence ID" value="BBJ39965.1"/>
    <property type="molecule type" value="Genomic_DNA"/>
</dbReference>
<accession>A0A499UEP2</accession>
<name>A0A499UEP2_9ACTN</name>
<gene>
    <name evidence="2" type="ORF">SSPO_026830</name>
</gene>
<evidence type="ECO:0000313" key="3">
    <source>
        <dbReference type="Proteomes" id="UP000463951"/>
    </source>
</evidence>
<dbReference type="AlphaFoldDB" id="A0A499UEP2"/>
<reference evidence="2 3" key="1">
    <citation type="journal article" date="2020" name="Int. J. Syst. Evol. Microbiol.">
        <title>Reclassification of Streptomyces castelarensis and Streptomyces sporoclivatus as later heterotypic synonyms of Streptomyces antimycoticus.</title>
        <authorList>
            <person name="Komaki H."/>
            <person name="Tamura T."/>
        </authorList>
    </citation>
    <scope>NUCLEOTIDE SEQUENCE [LARGE SCALE GENOMIC DNA]</scope>
    <source>
        <strain evidence="2 3">NBRC 100767</strain>
    </source>
</reference>
<evidence type="ECO:0000313" key="2">
    <source>
        <dbReference type="EMBL" id="BBJ39965.1"/>
    </source>
</evidence>
<feature type="region of interest" description="Disordered" evidence="1">
    <location>
        <begin position="65"/>
        <end position="93"/>
    </location>
</feature>
<proteinExistence type="predicted"/>
<feature type="region of interest" description="Disordered" evidence="1">
    <location>
        <begin position="134"/>
        <end position="176"/>
    </location>
</feature>
<dbReference type="Proteomes" id="UP000463951">
    <property type="component" value="Chromosome"/>
</dbReference>
<sequence>MTETVEVDTQTYQSLEFAARMSGCTAGEVVARLVAAASMPTPAAREKTEQPEAASGVTVYADYEGHRTQGSYDPRTTRIDITSGPLSGQSFKTPTGAARAVVAHYKPGISPNRNGWSFWMLDDGSGKFLQNIRGRRDQRGGTAVPPRHVARRGTPQAGDQLQRDPLHGDGRRTGRC</sequence>
<protein>
    <submittedName>
        <fullName evidence="2">Uncharacterized protein</fullName>
    </submittedName>
</protein>
<organism evidence="2 3">
    <name type="scientific">Streptomyces antimycoticus</name>
    <dbReference type="NCBI Taxonomy" id="68175"/>
    <lineage>
        <taxon>Bacteria</taxon>
        <taxon>Bacillati</taxon>
        <taxon>Actinomycetota</taxon>
        <taxon>Actinomycetes</taxon>
        <taxon>Kitasatosporales</taxon>
        <taxon>Streptomycetaceae</taxon>
        <taxon>Streptomyces</taxon>
        <taxon>Streptomyces violaceusniger group</taxon>
    </lineage>
</organism>